<keyword evidence="1" id="KW-0175">Coiled coil</keyword>
<evidence type="ECO:0000256" key="1">
    <source>
        <dbReference type="SAM" id="Coils"/>
    </source>
</evidence>
<protein>
    <submittedName>
        <fullName evidence="2">Gas vesicle protein GvpG</fullName>
    </submittedName>
</protein>
<dbReference type="OrthoDB" id="9899021at2"/>
<dbReference type="Proteomes" id="UP000255036">
    <property type="component" value="Unassembled WGS sequence"/>
</dbReference>
<dbReference type="InterPro" id="IPR007804">
    <property type="entry name" value="GvpG"/>
</dbReference>
<evidence type="ECO:0000313" key="2">
    <source>
        <dbReference type="EMBL" id="RDU24978.1"/>
    </source>
</evidence>
<feature type="coiled-coil region" evidence="1">
    <location>
        <begin position="46"/>
        <end position="73"/>
    </location>
</feature>
<evidence type="ECO:0000313" key="3">
    <source>
        <dbReference type="Proteomes" id="UP000255036"/>
    </source>
</evidence>
<dbReference type="EMBL" id="QRCT01000009">
    <property type="protein sequence ID" value="RDU24978.1"/>
    <property type="molecule type" value="Genomic_DNA"/>
</dbReference>
<dbReference type="RefSeq" id="WP_115480462.1">
    <property type="nucleotide sequence ID" value="NZ_QRCT01000009.1"/>
</dbReference>
<name>A0A371AZE0_9FIRM</name>
<accession>A0A371AZE0</accession>
<proteinExistence type="predicted"/>
<sequence>MFFLKTFINFVSLIHEYIDKEINDESKVQKELYEIRLKYEMGEISKEDYEEIKDHLMLRLQEIKKRKQKNEEE</sequence>
<gene>
    <name evidence="2" type="ORF">DWV06_01755</name>
</gene>
<organism evidence="2 3">
    <name type="scientific">Anaerosacchariphilus polymeriproducens</name>
    <dbReference type="NCBI Taxonomy" id="1812858"/>
    <lineage>
        <taxon>Bacteria</taxon>
        <taxon>Bacillati</taxon>
        <taxon>Bacillota</taxon>
        <taxon>Clostridia</taxon>
        <taxon>Lachnospirales</taxon>
        <taxon>Lachnospiraceae</taxon>
        <taxon>Anaerosacchariphilus</taxon>
    </lineage>
</organism>
<dbReference type="AlphaFoldDB" id="A0A371AZE0"/>
<comment type="caution">
    <text evidence="2">The sequence shown here is derived from an EMBL/GenBank/DDBJ whole genome shotgun (WGS) entry which is preliminary data.</text>
</comment>
<dbReference type="Pfam" id="PF05120">
    <property type="entry name" value="GvpG"/>
    <property type="match status" value="1"/>
</dbReference>
<reference evidence="2 3" key="1">
    <citation type="submission" date="2018-07" db="EMBL/GenBank/DDBJ databases">
        <title>Anaerosacharophilus polymeroproducens gen. nov. sp. nov., an anaerobic bacterium isolated from salt field.</title>
        <authorList>
            <person name="Kim W."/>
            <person name="Yang S.-H."/>
            <person name="Oh J."/>
            <person name="Lee J.-H."/>
            <person name="Kwon K.K."/>
        </authorList>
    </citation>
    <scope>NUCLEOTIDE SEQUENCE [LARGE SCALE GENOMIC DNA]</scope>
    <source>
        <strain evidence="2 3">MCWD5</strain>
    </source>
</reference>
<keyword evidence="3" id="KW-1185">Reference proteome</keyword>